<proteinExistence type="predicted"/>
<dbReference type="GO" id="GO:0008233">
    <property type="term" value="F:peptidase activity"/>
    <property type="evidence" value="ECO:0007669"/>
    <property type="project" value="InterPro"/>
</dbReference>
<dbReference type="PANTHER" id="PTHR41775">
    <property type="entry name" value="SECRETED PROTEIN-RELATED"/>
    <property type="match status" value="1"/>
</dbReference>
<dbReference type="PANTHER" id="PTHR41775:SF1">
    <property type="entry name" value="PEPTIDASE M6-LIKE DOMAIN-CONTAINING PROTEIN"/>
    <property type="match status" value="1"/>
</dbReference>
<evidence type="ECO:0000256" key="1">
    <source>
        <dbReference type="SAM" id="SignalP"/>
    </source>
</evidence>
<dbReference type="Proteomes" id="UP000001822">
    <property type="component" value="Chromosome"/>
</dbReference>
<dbReference type="InterPro" id="IPR026444">
    <property type="entry name" value="Secre_tail"/>
</dbReference>
<dbReference type="OrthoDB" id="9813478at2"/>
<accession>A0A6N4SMQ0</accession>
<evidence type="ECO:0008006" key="4">
    <source>
        <dbReference type="Google" id="ProtNLM"/>
    </source>
</evidence>
<feature type="chain" id="PRO_5026843451" description="Secretion system C-terminal sorting domain-containing protein" evidence="1">
    <location>
        <begin position="20"/>
        <end position="885"/>
    </location>
</feature>
<dbReference type="EMBL" id="CP000383">
    <property type="protein sequence ID" value="ABG57545.1"/>
    <property type="molecule type" value="Genomic_DNA"/>
</dbReference>
<protein>
    <recommendedName>
        <fullName evidence="4">Secretion system C-terminal sorting domain-containing protein</fullName>
    </recommendedName>
</protein>
<dbReference type="KEGG" id="chu:CHU_0253"/>
<dbReference type="NCBIfam" id="TIGR04183">
    <property type="entry name" value="Por_Secre_tail"/>
    <property type="match status" value="1"/>
</dbReference>
<name>A0A6N4SMQ0_CYTH3</name>
<evidence type="ECO:0000313" key="3">
    <source>
        <dbReference type="Proteomes" id="UP000001822"/>
    </source>
</evidence>
<feature type="signal peptide" evidence="1">
    <location>
        <begin position="1"/>
        <end position="19"/>
    </location>
</feature>
<dbReference type="GO" id="GO:0006508">
    <property type="term" value="P:proteolysis"/>
    <property type="evidence" value="ECO:0007669"/>
    <property type="project" value="InterPro"/>
</dbReference>
<dbReference type="Gene3D" id="2.60.120.200">
    <property type="match status" value="1"/>
</dbReference>
<keyword evidence="1" id="KW-0732">Signal</keyword>
<dbReference type="AlphaFoldDB" id="A0A6N4SMQ0"/>
<organism evidence="2 3">
    <name type="scientific">Cytophaga hutchinsonii (strain ATCC 33406 / DSM 1761 / CIP 103989 / NBRC 15051 / NCIMB 9469 / D465)</name>
    <dbReference type="NCBI Taxonomy" id="269798"/>
    <lineage>
        <taxon>Bacteria</taxon>
        <taxon>Pseudomonadati</taxon>
        <taxon>Bacteroidota</taxon>
        <taxon>Cytophagia</taxon>
        <taxon>Cytophagales</taxon>
        <taxon>Cytophagaceae</taxon>
        <taxon>Cytophaga</taxon>
    </lineage>
</organism>
<evidence type="ECO:0000313" key="2">
    <source>
        <dbReference type="EMBL" id="ABG57545.1"/>
    </source>
</evidence>
<reference evidence="2 3" key="1">
    <citation type="journal article" date="2007" name="Appl. Environ. Microbiol.">
        <title>Genome sequence of the cellulolytic gliding bacterium Cytophaga hutchinsonii.</title>
        <authorList>
            <person name="Xie G."/>
            <person name="Bruce D.C."/>
            <person name="Challacombe J.F."/>
            <person name="Chertkov O."/>
            <person name="Detter J.C."/>
            <person name="Gilna P."/>
            <person name="Han C.S."/>
            <person name="Lucas S."/>
            <person name="Misra M."/>
            <person name="Myers G.L."/>
            <person name="Richardson P."/>
            <person name="Tapia R."/>
            <person name="Thayer N."/>
            <person name="Thompson L.S."/>
            <person name="Brettin T.S."/>
            <person name="Henrissat B."/>
            <person name="Wilson D.B."/>
            <person name="McBride M.J."/>
        </authorList>
    </citation>
    <scope>NUCLEOTIDE SEQUENCE [LARGE SCALE GENOMIC DNA]</scope>
    <source>
        <strain evidence="3">ATCC 33406 / DSM 1761 / CIP 103989 / NBRC 15051 / NCIMB 9469 / D465</strain>
    </source>
</reference>
<keyword evidence="3" id="KW-1185">Reference proteome</keyword>
<dbReference type="RefSeq" id="WP_011583661.1">
    <property type="nucleotide sequence ID" value="NC_008255.1"/>
</dbReference>
<dbReference type="InterPro" id="IPR008757">
    <property type="entry name" value="Peptidase_M6-like_domain"/>
</dbReference>
<sequence>MKKAILLLGVVLGSFFQWAAAQTSVINGLTVIVNYSDYSLGIPTDSIAMLMNQPGFNSWNCHGSVKDFYYVQSNSKVSLNSTVIEVSLPQSFHYYHDDDATSGNFIPHIASQIAAKYPNGFQNLSLHPETARLHHFNIISRGSRGIGVAYGTDGSFVKNNNQQLQIGGLNVYNVTGIEKPTVNTICHEVGHSVFGWTDYYRTNVSNLGDFCVMASAGTETPMPVNPALRYIKGWTNENNAISATTTQTYTVTSNSYNQVFKYTNPNNPKEYLIIAAHMYGGYYQAAKGPDQGLGIYYVDEDGGIDGNTTTPNGYPPLVHLIQADGQDELQTEGSPDVRGDSYDLFDNNSSVFSSFTHPFRWKNGNETGLTITNISAVGPTMQFTVQARNPNTVSVQTNAVNGGSIYPSGLVEYSIYQTINFAITPNVGYVIDQVYFDGAPIGTPQHYGFTGMSGAHALRATFKRDTTIDAIPAPWAKQEIGTTRRPGVAGYRNGVFGIESGSYDIWNESDGLNYVYQSLQGDGQIVAHIKDMNKAAGWSKAGIMMRETLSADSKHLMIVHTPQNAVATQLRSATGGSSVNNPDDIKNLHFYNAYKWLKITREGNSFKSYCSNDTINWVYVGGSTINMGSSIYVGLCAGVGSDQLNTIVTFDYVKVTKSAVAENLFTRFGIPRNAPLPTTIKNFKYVYSVGSGGPNLSNVSLAVINWDLPNNGLWQFSLQTNNGAPRWYTNIPSYGFNSFGASSPKIYIDGSMDFPGFSGFFFANTYNTNDLVLVNQSGAYAVIFTNTPPAARTASDDFTSTTSTSSVEISSVVSAPNPFTEQTTVSIPDAFGEATITVLNASGIVVETKIASKSFTLGDQYAAGLYLVKIASDYKTETIQIIKAH</sequence>
<dbReference type="NCBIfam" id="TIGR03296">
    <property type="entry name" value="M6dom_TIGR03296"/>
    <property type="match status" value="1"/>
</dbReference>
<gene>
    <name evidence="2" type="ordered locus">CHU_0253</name>
</gene>